<dbReference type="PRINTS" id="PR00038">
    <property type="entry name" value="HTHLUXR"/>
</dbReference>
<keyword evidence="7" id="KW-1185">Reference proteome</keyword>
<evidence type="ECO:0000256" key="1">
    <source>
        <dbReference type="ARBA" id="ARBA00022553"/>
    </source>
</evidence>
<dbReference type="OrthoDB" id="72751at2"/>
<reference evidence="6 7" key="1">
    <citation type="submission" date="2018-05" db="EMBL/GenBank/DDBJ databases">
        <title>Complete Genome Sequence of Deinococcus sp. strain 17bor-2.</title>
        <authorList>
            <person name="Srinivasan S."/>
        </authorList>
    </citation>
    <scope>NUCLEOTIDE SEQUENCE [LARGE SCALE GENOMIC DNA]</scope>
    <source>
        <strain evidence="6 7">17bor-2</strain>
    </source>
</reference>
<feature type="domain" description="HTH luxR-type" evidence="4">
    <location>
        <begin position="160"/>
        <end position="225"/>
    </location>
</feature>
<dbReference type="InterPro" id="IPR039420">
    <property type="entry name" value="WalR-like"/>
</dbReference>
<evidence type="ECO:0000313" key="6">
    <source>
        <dbReference type="EMBL" id="AWN22518.1"/>
    </source>
</evidence>
<evidence type="ECO:0000313" key="7">
    <source>
        <dbReference type="Proteomes" id="UP000245368"/>
    </source>
</evidence>
<evidence type="ECO:0000256" key="3">
    <source>
        <dbReference type="PROSITE-ProRule" id="PRU00169"/>
    </source>
</evidence>
<sequence length="226" mass="24586">MPPDASPQDLSGIAVSPIRIMIADDHRLFREGLKALLGAAEQLQVVGEADNGQAALELAERLDPDVIIMDIQMPLLSGLEATKRILALRPRIGILVVSMFDDDDNVFAAMQAGARGYLLKGAAPEELLRGVEALAQGEALFAPSIARRLMHYFSRPTKLPPTLLPELTDREREILALIAQGEANARIARKLDLAEKTVRNHITSIFSKLQVGSRAEAVERAREAGL</sequence>
<dbReference type="PROSITE" id="PS50110">
    <property type="entry name" value="RESPONSE_REGULATORY"/>
    <property type="match status" value="1"/>
</dbReference>
<dbReference type="InterPro" id="IPR011006">
    <property type="entry name" value="CheY-like_superfamily"/>
</dbReference>
<dbReference type="InterPro" id="IPR000792">
    <property type="entry name" value="Tscrpt_reg_LuxR_C"/>
</dbReference>
<keyword evidence="1 3" id="KW-0597">Phosphoprotein</keyword>
<dbReference type="InterPro" id="IPR016032">
    <property type="entry name" value="Sig_transdc_resp-reg_C-effctor"/>
</dbReference>
<dbReference type="CDD" id="cd06170">
    <property type="entry name" value="LuxR_C_like"/>
    <property type="match status" value="1"/>
</dbReference>
<dbReference type="PROSITE" id="PS50043">
    <property type="entry name" value="HTH_LUXR_2"/>
    <property type="match status" value="1"/>
</dbReference>
<keyword evidence="2 6" id="KW-0238">DNA-binding</keyword>
<evidence type="ECO:0000256" key="2">
    <source>
        <dbReference type="ARBA" id="ARBA00023125"/>
    </source>
</evidence>
<protein>
    <submittedName>
        <fullName evidence="6">DNA-binding response regulator</fullName>
    </submittedName>
</protein>
<dbReference type="InterPro" id="IPR001789">
    <property type="entry name" value="Sig_transdc_resp-reg_receiver"/>
</dbReference>
<dbReference type="Proteomes" id="UP000245368">
    <property type="component" value="Chromosome"/>
</dbReference>
<organism evidence="6 7">
    <name type="scientific">Deinococcus irradiatisoli</name>
    <dbReference type="NCBI Taxonomy" id="2202254"/>
    <lineage>
        <taxon>Bacteria</taxon>
        <taxon>Thermotogati</taxon>
        <taxon>Deinococcota</taxon>
        <taxon>Deinococci</taxon>
        <taxon>Deinococcales</taxon>
        <taxon>Deinococcaceae</taxon>
        <taxon>Deinococcus</taxon>
    </lineage>
</organism>
<dbReference type="CDD" id="cd17535">
    <property type="entry name" value="REC_NarL-like"/>
    <property type="match status" value="1"/>
</dbReference>
<evidence type="ECO:0000259" key="4">
    <source>
        <dbReference type="PROSITE" id="PS50043"/>
    </source>
</evidence>
<dbReference type="GO" id="GO:0000160">
    <property type="term" value="P:phosphorelay signal transduction system"/>
    <property type="evidence" value="ECO:0007669"/>
    <property type="project" value="InterPro"/>
</dbReference>
<dbReference type="EMBL" id="CP029494">
    <property type="protein sequence ID" value="AWN22518.1"/>
    <property type="molecule type" value="Genomic_DNA"/>
</dbReference>
<dbReference type="InterPro" id="IPR058245">
    <property type="entry name" value="NreC/VraR/RcsB-like_REC"/>
</dbReference>
<dbReference type="GO" id="GO:0006355">
    <property type="term" value="P:regulation of DNA-templated transcription"/>
    <property type="evidence" value="ECO:0007669"/>
    <property type="project" value="InterPro"/>
</dbReference>
<dbReference type="GO" id="GO:0003677">
    <property type="term" value="F:DNA binding"/>
    <property type="evidence" value="ECO:0007669"/>
    <property type="project" value="UniProtKB-KW"/>
</dbReference>
<gene>
    <name evidence="6" type="ORF">DKM44_04095</name>
</gene>
<dbReference type="PANTHER" id="PTHR43214">
    <property type="entry name" value="TWO-COMPONENT RESPONSE REGULATOR"/>
    <property type="match status" value="1"/>
</dbReference>
<accession>A0A2Z3JL19</accession>
<proteinExistence type="predicted"/>
<dbReference type="Pfam" id="PF00196">
    <property type="entry name" value="GerE"/>
    <property type="match status" value="1"/>
</dbReference>
<evidence type="ECO:0000259" key="5">
    <source>
        <dbReference type="PROSITE" id="PS50110"/>
    </source>
</evidence>
<dbReference type="KEGG" id="dez:DKM44_04095"/>
<dbReference type="SUPFAM" id="SSF46894">
    <property type="entry name" value="C-terminal effector domain of the bipartite response regulators"/>
    <property type="match status" value="1"/>
</dbReference>
<feature type="modified residue" description="4-aspartylphosphate" evidence="3">
    <location>
        <position position="70"/>
    </location>
</feature>
<dbReference type="RefSeq" id="WP_109825659.1">
    <property type="nucleotide sequence ID" value="NZ_CP029494.1"/>
</dbReference>
<dbReference type="SMART" id="SM00448">
    <property type="entry name" value="REC"/>
    <property type="match status" value="1"/>
</dbReference>
<dbReference type="AlphaFoldDB" id="A0A2Z3JL19"/>
<dbReference type="SMART" id="SM00421">
    <property type="entry name" value="HTH_LUXR"/>
    <property type="match status" value="1"/>
</dbReference>
<dbReference type="Gene3D" id="3.40.50.2300">
    <property type="match status" value="1"/>
</dbReference>
<dbReference type="Pfam" id="PF00072">
    <property type="entry name" value="Response_reg"/>
    <property type="match status" value="1"/>
</dbReference>
<dbReference type="SUPFAM" id="SSF52172">
    <property type="entry name" value="CheY-like"/>
    <property type="match status" value="1"/>
</dbReference>
<dbReference type="PROSITE" id="PS00622">
    <property type="entry name" value="HTH_LUXR_1"/>
    <property type="match status" value="1"/>
</dbReference>
<name>A0A2Z3JL19_9DEIO</name>
<feature type="domain" description="Response regulatory" evidence="5">
    <location>
        <begin position="19"/>
        <end position="135"/>
    </location>
</feature>